<protein>
    <recommendedName>
        <fullName evidence="3">Fe-only nitrogenase accessory protein AnfO</fullName>
    </recommendedName>
</protein>
<gene>
    <name evidence="1" type="ORF">DDIC_05685</name>
</gene>
<proteinExistence type="predicted"/>
<dbReference type="Pfam" id="PF09582">
    <property type="entry name" value="AnfO_nitrog"/>
    <property type="match status" value="1"/>
</dbReference>
<reference evidence="1 2" key="1">
    <citation type="submission" date="2019-02" db="EMBL/GenBank/DDBJ databases">
        <title>Complete Genome Sequence of Desulfovibrio desulfuricans IC1, a Sulfonate Utilizing Anaerobe.</title>
        <authorList>
            <person name="Day L.A."/>
            <person name="De Leon K.B."/>
            <person name="Wall J.D."/>
        </authorList>
    </citation>
    <scope>NUCLEOTIDE SEQUENCE [LARGE SCALE GENOMIC DNA]</scope>
    <source>
        <strain evidence="1 2">IC1</strain>
    </source>
</reference>
<dbReference type="AlphaFoldDB" id="A0A4P7UGR6"/>
<name>A0A4P7UGR6_DESDE</name>
<accession>A0A4P7UGR6</accession>
<evidence type="ECO:0000313" key="2">
    <source>
        <dbReference type="Proteomes" id="UP000297065"/>
    </source>
</evidence>
<dbReference type="EMBL" id="CP036295">
    <property type="protein sequence ID" value="QCC85373.1"/>
    <property type="molecule type" value="Genomic_DNA"/>
</dbReference>
<dbReference type="Proteomes" id="UP000297065">
    <property type="component" value="Chromosome"/>
</dbReference>
<sequence>MKCDCIAVLENTDNSITNMENCTRLSVWLRDWSVGKGWHAAESVPFSLEGCDTLAKMRDKLRQLASLLPADSAIAGASISGVAYNELSRMGFCLCELDAFTPDILDALASEILASAQGEAEVPTAPTPTDAPGVYSINLMEVQAAHPDITSKKALRPFLASTPFVELKIICGHMPPWLEEHLRQHRLTCSIARQEDGTVHASISHALCGETPSSGLQEHRS</sequence>
<evidence type="ECO:0000313" key="1">
    <source>
        <dbReference type="EMBL" id="QCC85373.1"/>
    </source>
</evidence>
<evidence type="ECO:0008006" key="3">
    <source>
        <dbReference type="Google" id="ProtNLM"/>
    </source>
</evidence>
<dbReference type="RefSeq" id="WP_136399543.1">
    <property type="nucleotide sequence ID" value="NZ_CP036295.1"/>
</dbReference>
<dbReference type="OrthoDB" id="200286at2"/>
<dbReference type="InterPro" id="IPR014287">
    <property type="entry name" value="Nase_Fe-Fe_AnfO"/>
</dbReference>
<organism evidence="1 2">
    <name type="scientific">Desulfovibrio desulfuricans</name>
    <dbReference type="NCBI Taxonomy" id="876"/>
    <lineage>
        <taxon>Bacteria</taxon>
        <taxon>Pseudomonadati</taxon>
        <taxon>Thermodesulfobacteriota</taxon>
        <taxon>Desulfovibrionia</taxon>
        <taxon>Desulfovibrionales</taxon>
        <taxon>Desulfovibrionaceae</taxon>
        <taxon>Desulfovibrio</taxon>
    </lineage>
</organism>